<gene>
    <name evidence="1" type="ORF">HDF22_004103</name>
</gene>
<protein>
    <recommendedName>
        <fullName evidence="3">Activator of Hsp90 ATPase homolog 1-like protein</fullName>
    </recommendedName>
</protein>
<dbReference type="Proteomes" id="UP000548326">
    <property type="component" value="Unassembled WGS sequence"/>
</dbReference>
<organism evidence="1 2">
    <name type="scientific">Mucilaginibacter lappiensis</name>
    <dbReference type="NCBI Taxonomy" id="354630"/>
    <lineage>
        <taxon>Bacteria</taxon>
        <taxon>Pseudomonadati</taxon>
        <taxon>Bacteroidota</taxon>
        <taxon>Sphingobacteriia</taxon>
        <taxon>Sphingobacteriales</taxon>
        <taxon>Sphingobacteriaceae</taxon>
        <taxon>Mucilaginibacter</taxon>
    </lineage>
</organism>
<reference evidence="1 2" key="1">
    <citation type="submission" date="2020-08" db="EMBL/GenBank/DDBJ databases">
        <title>Genomic Encyclopedia of Type Strains, Phase IV (KMG-V): Genome sequencing to study the core and pangenomes of soil and plant-associated prokaryotes.</title>
        <authorList>
            <person name="Whitman W."/>
        </authorList>
    </citation>
    <scope>NUCLEOTIDE SEQUENCE [LARGE SCALE GENOMIC DNA]</scope>
    <source>
        <strain evidence="1 2">MP601</strain>
    </source>
</reference>
<dbReference type="AlphaFoldDB" id="A0A841JK48"/>
<name>A0A841JK48_9SPHI</name>
<dbReference type="SUPFAM" id="SSF55961">
    <property type="entry name" value="Bet v1-like"/>
    <property type="match status" value="1"/>
</dbReference>
<evidence type="ECO:0000313" key="2">
    <source>
        <dbReference type="Proteomes" id="UP000548326"/>
    </source>
</evidence>
<dbReference type="Gene3D" id="3.30.530.20">
    <property type="match status" value="1"/>
</dbReference>
<evidence type="ECO:0000313" key="1">
    <source>
        <dbReference type="EMBL" id="MBB6129966.1"/>
    </source>
</evidence>
<sequence length="152" mass="17473">MRDQSYTTVFTVDQSPENVFDAINNVQGWWTENMEGSAQKLSDEFEVRFGDVHYSKQKLIDVIPDKKIVWFVTDSKLNFVKDKNEWTGTQIVFEIAEYGSKTEVRFTHVGLTPQYECYRACSNAWCDYINNSLKGLITTGIGQPAGKEEMSF</sequence>
<comment type="caution">
    <text evidence="1">The sequence shown here is derived from an EMBL/GenBank/DDBJ whole genome shotgun (WGS) entry which is preliminary data.</text>
</comment>
<proteinExistence type="predicted"/>
<dbReference type="CDD" id="cd07814">
    <property type="entry name" value="SRPBCC_CalC_Aha1-like"/>
    <property type="match status" value="1"/>
</dbReference>
<dbReference type="InterPro" id="IPR023393">
    <property type="entry name" value="START-like_dom_sf"/>
</dbReference>
<accession>A0A841JK48</accession>
<evidence type="ECO:0008006" key="3">
    <source>
        <dbReference type="Google" id="ProtNLM"/>
    </source>
</evidence>
<dbReference type="RefSeq" id="WP_183588897.1">
    <property type="nucleotide sequence ID" value="NZ_JACHCA010000012.1"/>
</dbReference>
<dbReference type="EMBL" id="JACHCA010000012">
    <property type="protein sequence ID" value="MBB6129966.1"/>
    <property type="molecule type" value="Genomic_DNA"/>
</dbReference>